<protein>
    <submittedName>
        <fullName evidence="1">Uncharacterized protein</fullName>
    </submittedName>
</protein>
<organism evidence="1 2">
    <name type="scientific">Candidozyma auris</name>
    <name type="common">Yeast</name>
    <name type="synonym">Candida auris</name>
    <dbReference type="NCBI Taxonomy" id="498019"/>
    <lineage>
        <taxon>Eukaryota</taxon>
        <taxon>Fungi</taxon>
        <taxon>Dikarya</taxon>
        <taxon>Ascomycota</taxon>
        <taxon>Saccharomycotina</taxon>
        <taxon>Pichiomycetes</taxon>
        <taxon>Metschnikowiaceae</taxon>
        <taxon>Candidozyma</taxon>
    </lineage>
</organism>
<dbReference type="VEuPathDB" id="FungiDB:QG37_07345"/>
<dbReference type="Proteomes" id="UP000037122">
    <property type="component" value="Unassembled WGS sequence"/>
</dbReference>
<accession>A0A0L0NPX5</accession>
<dbReference type="AlphaFoldDB" id="A0A0L0NPX5"/>
<dbReference type="EMBL" id="LGST01000057">
    <property type="protein sequence ID" value="KND96217.1"/>
    <property type="molecule type" value="Genomic_DNA"/>
</dbReference>
<gene>
    <name evidence="1" type="ORF">QG37_07345</name>
</gene>
<sequence length="107" mass="12018">MLSADILFSRDGLEVKESAFLDNAAAVSSDRGLLVSDLSPRPLSLIFGLEGAALRISEDSILESLWLLACQRLIKEKGLRTMWVMKIDCRIKEKEVLIRIKPNFRVS</sequence>
<evidence type="ECO:0000313" key="1">
    <source>
        <dbReference type="EMBL" id="KND96217.1"/>
    </source>
</evidence>
<name>A0A0L0NPX5_CANAR</name>
<reference evidence="2" key="1">
    <citation type="journal article" date="2015" name="BMC Genomics">
        <title>Draft genome of a commonly misdiagnosed multidrug resistant pathogen Candida auris.</title>
        <authorList>
            <person name="Chatterjee S."/>
            <person name="Alampalli S.V."/>
            <person name="Nageshan R.K."/>
            <person name="Chettiar S.T."/>
            <person name="Joshi S."/>
            <person name="Tatu U.S."/>
        </authorList>
    </citation>
    <scope>NUCLEOTIDE SEQUENCE [LARGE SCALE GENOMIC DNA]</scope>
    <source>
        <strain evidence="2">6684</strain>
    </source>
</reference>
<proteinExistence type="predicted"/>
<evidence type="ECO:0000313" key="2">
    <source>
        <dbReference type="Proteomes" id="UP000037122"/>
    </source>
</evidence>
<comment type="caution">
    <text evidence="1">The sequence shown here is derived from an EMBL/GenBank/DDBJ whole genome shotgun (WGS) entry which is preliminary data.</text>
</comment>